<accession>A0A6M0QS43</accession>
<dbReference type="InterPro" id="IPR012292">
    <property type="entry name" value="Globin/Proto"/>
</dbReference>
<reference evidence="6 7" key="1">
    <citation type="submission" date="2020-02" db="EMBL/GenBank/DDBJ databases">
        <authorList>
            <person name="Chen W.-M."/>
        </authorList>
    </citation>
    <scope>NUCLEOTIDE SEQUENCE [LARGE SCALE GENOMIC DNA]</scope>
    <source>
        <strain evidence="6 7">KMS-5</strain>
    </source>
</reference>
<dbReference type="GO" id="GO:0020037">
    <property type="term" value="F:heme binding"/>
    <property type="evidence" value="ECO:0007669"/>
    <property type="project" value="InterPro"/>
</dbReference>
<dbReference type="GO" id="GO:0005344">
    <property type="term" value="F:oxygen carrier activity"/>
    <property type="evidence" value="ECO:0007669"/>
    <property type="project" value="InterPro"/>
</dbReference>
<dbReference type="GO" id="GO:0046872">
    <property type="term" value="F:metal ion binding"/>
    <property type="evidence" value="ECO:0007669"/>
    <property type="project" value="UniProtKB-KW"/>
</dbReference>
<dbReference type="GO" id="GO:0019825">
    <property type="term" value="F:oxygen binding"/>
    <property type="evidence" value="ECO:0007669"/>
    <property type="project" value="InterPro"/>
</dbReference>
<sequence>MEPMIERIGGEEKVHLLVDHFYDLIETLPQGQAIMNMHLQGHGLSHVRPAQFEFLCGFFGGRRYYHERHGHMNLREIHAHVEIRKVDAEDWLAVMDKAMGDVGVEDAIRAQLNATFRRAALMLVNTA</sequence>
<dbReference type="Proteomes" id="UP000477782">
    <property type="component" value="Unassembled WGS sequence"/>
</dbReference>
<dbReference type="AlphaFoldDB" id="A0A6M0QS43"/>
<evidence type="ECO:0000313" key="7">
    <source>
        <dbReference type="Proteomes" id="UP000477782"/>
    </source>
</evidence>
<dbReference type="PANTHER" id="PTHR47366:SF1">
    <property type="entry name" value="TWO-ON-TWO HEMOGLOBIN-3"/>
    <property type="match status" value="1"/>
</dbReference>
<dbReference type="PANTHER" id="PTHR47366">
    <property type="entry name" value="TWO-ON-TWO HEMOGLOBIN-3"/>
    <property type="match status" value="1"/>
</dbReference>
<dbReference type="Gene3D" id="1.10.490.10">
    <property type="entry name" value="Globins"/>
    <property type="match status" value="1"/>
</dbReference>
<evidence type="ECO:0000256" key="3">
    <source>
        <dbReference type="ARBA" id="ARBA00022723"/>
    </source>
</evidence>
<organism evidence="6 7">
    <name type="scientific">Tabrizicola oligotrophica</name>
    <dbReference type="NCBI Taxonomy" id="2710650"/>
    <lineage>
        <taxon>Bacteria</taxon>
        <taxon>Pseudomonadati</taxon>
        <taxon>Pseudomonadota</taxon>
        <taxon>Alphaproteobacteria</taxon>
        <taxon>Rhodobacterales</taxon>
        <taxon>Paracoccaceae</taxon>
        <taxon>Tabrizicola</taxon>
    </lineage>
</organism>
<keyword evidence="7" id="KW-1185">Reference proteome</keyword>
<dbReference type="CDD" id="cd14773">
    <property type="entry name" value="TrHb2_PhHbO-like_O"/>
    <property type="match status" value="1"/>
</dbReference>
<comment type="similarity">
    <text evidence="5">Belongs to the truncated hemoglobin family. Group II subfamily.</text>
</comment>
<evidence type="ECO:0000256" key="2">
    <source>
        <dbReference type="ARBA" id="ARBA00022617"/>
    </source>
</evidence>
<dbReference type="InterPro" id="IPR001486">
    <property type="entry name" value="Hemoglobin_trunc"/>
</dbReference>
<dbReference type="InterPro" id="IPR009050">
    <property type="entry name" value="Globin-like_sf"/>
</dbReference>
<gene>
    <name evidence="6" type="ORF">G4Z14_05770</name>
</gene>
<protein>
    <submittedName>
        <fullName evidence="6">Group II truncated hemoglobin</fullName>
    </submittedName>
</protein>
<evidence type="ECO:0000256" key="1">
    <source>
        <dbReference type="ARBA" id="ARBA00022448"/>
    </source>
</evidence>
<dbReference type="SUPFAM" id="SSF46458">
    <property type="entry name" value="Globin-like"/>
    <property type="match status" value="1"/>
</dbReference>
<dbReference type="Pfam" id="PF01152">
    <property type="entry name" value="Bac_globin"/>
    <property type="match status" value="1"/>
</dbReference>
<keyword evidence="2" id="KW-0349">Heme</keyword>
<dbReference type="EMBL" id="JAAIVJ010000002">
    <property type="protein sequence ID" value="NEY89801.1"/>
    <property type="molecule type" value="Genomic_DNA"/>
</dbReference>
<dbReference type="InterPro" id="IPR044203">
    <property type="entry name" value="GlbO/GLB3-like"/>
</dbReference>
<comment type="caution">
    <text evidence="6">The sequence shown here is derived from an EMBL/GenBank/DDBJ whole genome shotgun (WGS) entry which is preliminary data.</text>
</comment>
<evidence type="ECO:0000256" key="4">
    <source>
        <dbReference type="ARBA" id="ARBA00023004"/>
    </source>
</evidence>
<keyword evidence="3" id="KW-0479">Metal-binding</keyword>
<evidence type="ECO:0000313" key="6">
    <source>
        <dbReference type="EMBL" id="NEY89801.1"/>
    </source>
</evidence>
<proteinExistence type="inferred from homology"/>
<name>A0A6M0QS43_9RHOB</name>
<keyword evidence="4" id="KW-0408">Iron</keyword>
<keyword evidence="1" id="KW-0813">Transport</keyword>
<evidence type="ECO:0000256" key="5">
    <source>
        <dbReference type="ARBA" id="ARBA00034496"/>
    </source>
</evidence>